<evidence type="ECO:0000256" key="1">
    <source>
        <dbReference type="ARBA" id="ARBA00001974"/>
    </source>
</evidence>
<keyword evidence="9" id="KW-1185">Reference proteome</keyword>
<evidence type="ECO:0000256" key="3">
    <source>
        <dbReference type="ARBA" id="ARBA00007992"/>
    </source>
</evidence>
<comment type="caution">
    <text evidence="8">The sequence shown here is derived from an EMBL/GenBank/DDBJ whole genome shotgun (WGS) entry which is preliminary data.</text>
</comment>
<evidence type="ECO:0000259" key="7">
    <source>
        <dbReference type="Pfam" id="PF01494"/>
    </source>
</evidence>
<comment type="cofactor">
    <cofactor evidence="1">
        <name>FAD</name>
        <dbReference type="ChEBI" id="CHEBI:57692"/>
    </cofactor>
</comment>
<evidence type="ECO:0000313" key="8">
    <source>
        <dbReference type="EMBL" id="KAK8856739.1"/>
    </source>
</evidence>
<keyword evidence="4" id="KW-0285">Flavoprotein</keyword>
<protein>
    <submittedName>
        <fullName evidence="8">Monooxygenase</fullName>
    </submittedName>
</protein>
<dbReference type="InterPro" id="IPR050562">
    <property type="entry name" value="FAD_mOase_fung"/>
</dbReference>
<dbReference type="Proteomes" id="UP001390339">
    <property type="component" value="Unassembled WGS sequence"/>
</dbReference>
<organism evidence="8 9">
    <name type="scientific">Apiospora arundinis</name>
    <dbReference type="NCBI Taxonomy" id="335852"/>
    <lineage>
        <taxon>Eukaryota</taxon>
        <taxon>Fungi</taxon>
        <taxon>Dikarya</taxon>
        <taxon>Ascomycota</taxon>
        <taxon>Pezizomycotina</taxon>
        <taxon>Sordariomycetes</taxon>
        <taxon>Xylariomycetidae</taxon>
        <taxon>Amphisphaeriales</taxon>
        <taxon>Apiosporaceae</taxon>
        <taxon>Apiospora</taxon>
    </lineage>
</organism>
<dbReference type="InterPro" id="IPR002938">
    <property type="entry name" value="FAD-bd"/>
</dbReference>
<keyword evidence="8" id="KW-0503">Monooxygenase</keyword>
<dbReference type="PRINTS" id="PR00420">
    <property type="entry name" value="RNGMNOXGNASE"/>
</dbReference>
<dbReference type="InterPro" id="IPR036188">
    <property type="entry name" value="FAD/NAD-bd_sf"/>
</dbReference>
<name>A0ABR2I2W1_9PEZI</name>
<gene>
    <name evidence="8" type="ORF">PGQ11_012651</name>
</gene>
<evidence type="ECO:0000256" key="2">
    <source>
        <dbReference type="ARBA" id="ARBA00005179"/>
    </source>
</evidence>
<dbReference type="Pfam" id="PF01494">
    <property type="entry name" value="FAD_binding_3"/>
    <property type="match status" value="2"/>
</dbReference>
<sequence>MSTEDSPKPFRAIVVGGGLVGLTAAHILTKAGIDFVVLEKHKSIFTSRGTQLALWPQTFRIFDQLGLLESVQSILDWCQRTFVLSAEDASIRMGDPTFEIMEKQHGYSVKFTQRYEMIKFLFESLPESAKPRILLGKGVENITSSEDGVTVVCEDGTSHEGSIVIGADGVHSRTRLLMRAMQASVSPEELPEEFKSPFTASYRLYFGDIPILPGLSPNTKYDATHDGMTSQIVYGTDRGAFGIYEKLDKPTSTTKRYTEADKEEVLKRWGKLYVAPGRTVSDVDSFRLGDAGLINLEEGVIDDWHWKRTVLVGDAVRKLEPHAGLGYNCGVTDVVVLVNKLRKLLHINGNDDNKKTSSAHPSTQILEDLFKSYHAERADDTHALSDTSMKAIRMLAWPDWKYRMLAKYALPYIPLTSLVAKSVIGPLVAATPVLEWLKEGVLPAPSIPWKHHPML</sequence>
<dbReference type="PANTHER" id="PTHR47356:SF2">
    <property type="entry name" value="FAD-BINDING DOMAIN-CONTAINING PROTEIN-RELATED"/>
    <property type="match status" value="1"/>
</dbReference>
<feature type="domain" description="FAD-binding" evidence="7">
    <location>
        <begin position="294"/>
        <end position="349"/>
    </location>
</feature>
<dbReference type="EMBL" id="JAPCWZ010000007">
    <property type="protein sequence ID" value="KAK8856739.1"/>
    <property type="molecule type" value="Genomic_DNA"/>
</dbReference>
<dbReference type="GO" id="GO:0004497">
    <property type="term" value="F:monooxygenase activity"/>
    <property type="evidence" value="ECO:0007669"/>
    <property type="project" value="UniProtKB-KW"/>
</dbReference>
<comment type="similarity">
    <text evidence="3">Belongs to the paxM FAD-dependent monooxygenase family.</text>
</comment>
<evidence type="ECO:0000256" key="6">
    <source>
        <dbReference type="ARBA" id="ARBA00023002"/>
    </source>
</evidence>
<reference evidence="8 9" key="1">
    <citation type="journal article" date="2024" name="IMA Fungus">
        <title>Apiospora arundinis, a panoply of carbohydrate-active enzymes and secondary metabolites.</title>
        <authorList>
            <person name="Sorensen T."/>
            <person name="Petersen C."/>
            <person name="Muurmann A.T."/>
            <person name="Christiansen J.V."/>
            <person name="Brundto M.L."/>
            <person name="Overgaard C.K."/>
            <person name="Boysen A.T."/>
            <person name="Wollenberg R.D."/>
            <person name="Larsen T.O."/>
            <person name="Sorensen J.L."/>
            <person name="Nielsen K.L."/>
            <person name="Sondergaard T.E."/>
        </authorList>
    </citation>
    <scope>NUCLEOTIDE SEQUENCE [LARGE SCALE GENOMIC DNA]</scope>
    <source>
        <strain evidence="8 9">AAU 773</strain>
    </source>
</reference>
<evidence type="ECO:0000313" key="9">
    <source>
        <dbReference type="Proteomes" id="UP001390339"/>
    </source>
</evidence>
<dbReference type="SUPFAM" id="SSF51905">
    <property type="entry name" value="FAD/NAD(P)-binding domain"/>
    <property type="match status" value="1"/>
</dbReference>
<feature type="domain" description="FAD-binding" evidence="7">
    <location>
        <begin position="12"/>
        <end position="175"/>
    </location>
</feature>
<evidence type="ECO:0000256" key="5">
    <source>
        <dbReference type="ARBA" id="ARBA00022827"/>
    </source>
</evidence>
<keyword evidence="5" id="KW-0274">FAD</keyword>
<dbReference type="PANTHER" id="PTHR47356">
    <property type="entry name" value="FAD-DEPENDENT MONOOXYGENASE ASQG-RELATED"/>
    <property type="match status" value="1"/>
</dbReference>
<proteinExistence type="inferred from homology"/>
<evidence type="ECO:0000256" key="4">
    <source>
        <dbReference type="ARBA" id="ARBA00022630"/>
    </source>
</evidence>
<comment type="pathway">
    <text evidence="2">Secondary metabolite biosynthesis.</text>
</comment>
<dbReference type="Gene3D" id="3.50.50.60">
    <property type="entry name" value="FAD/NAD(P)-binding domain"/>
    <property type="match status" value="1"/>
</dbReference>
<accession>A0ABR2I2W1</accession>
<keyword evidence="6" id="KW-0560">Oxidoreductase</keyword>